<dbReference type="AlphaFoldDB" id="A0A0F9T0Y4"/>
<comment type="caution">
    <text evidence="1">The sequence shown here is derived from an EMBL/GenBank/DDBJ whole genome shotgun (WGS) entry which is preliminary data.</text>
</comment>
<sequence>MVKQEEIQRIIRGVITNYCDGTYSRLGGAHFIEYSEDHKLPQECVEEMESEMLKYLRSQGIAIN</sequence>
<accession>A0A0F9T0Y4</accession>
<proteinExistence type="predicted"/>
<evidence type="ECO:0000313" key="1">
    <source>
        <dbReference type="EMBL" id="KKN72909.1"/>
    </source>
</evidence>
<name>A0A0F9T0Y4_9ZZZZ</name>
<reference evidence="1" key="1">
    <citation type="journal article" date="2015" name="Nature">
        <title>Complex archaea that bridge the gap between prokaryotes and eukaryotes.</title>
        <authorList>
            <person name="Spang A."/>
            <person name="Saw J.H."/>
            <person name="Jorgensen S.L."/>
            <person name="Zaremba-Niedzwiedzka K."/>
            <person name="Martijn J."/>
            <person name="Lind A.E."/>
            <person name="van Eijk R."/>
            <person name="Schleper C."/>
            <person name="Guy L."/>
            <person name="Ettema T.J."/>
        </authorList>
    </citation>
    <scope>NUCLEOTIDE SEQUENCE</scope>
</reference>
<protein>
    <submittedName>
        <fullName evidence="1">Uncharacterized protein</fullName>
    </submittedName>
</protein>
<dbReference type="EMBL" id="LAZR01000353">
    <property type="protein sequence ID" value="KKN72909.1"/>
    <property type="molecule type" value="Genomic_DNA"/>
</dbReference>
<organism evidence="1">
    <name type="scientific">marine sediment metagenome</name>
    <dbReference type="NCBI Taxonomy" id="412755"/>
    <lineage>
        <taxon>unclassified sequences</taxon>
        <taxon>metagenomes</taxon>
        <taxon>ecological metagenomes</taxon>
    </lineage>
</organism>
<gene>
    <name evidence="1" type="ORF">LCGC14_0406130</name>
</gene>